<feature type="transmembrane region" description="Helical" evidence="7">
    <location>
        <begin position="115"/>
        <end position="141"/>
    </location>
</feature>
<gene>
    <name evidence="8" type="ORF">E2C06_28610</name>
</gene>
<dbReference type="NCBIfam" id="TIGR00797">
    <property type="entry name" value="matE"/>
    <property type="match status" value="1"/>
</dbReference>
<feature type="transmembrane region" description="Helical" evidence="7">
    <location>
        <begin position="153"/>
        <end position="174"/>
    </location>
</feature>
<feature type="transmembrane region" description="Helical" evidence="7">
    <location>
        <begin position="61"/>
        <end position="80"/>
    </location>
</feature>
<dbReference type="PANTHER" id="PTHR43549">
    <property type="entry name" value="MULTIDRUG RESISTANCE PROTEIN YPNP-RELATED"/>
    <property type="match status" value="1"/>
</dbReference>
<feature type="transmembrane region" description="Helical" evidence="7">
    <location>
        <begin position="380"/>
        <end position="401"/>
    </location>
</feature>
<feature type="transmembrane region" description="Helical" evidence="7">
    <location>
        <begin position="86"/>
        <end position="103"/>
    </location>
</feature>
<feature type="transmembrane region" description="Helical" evidence="7">
    <location>
        <begin position="261"/>
        <end position="287"/>
    </location>
</feature>
<feature type="transmembrane region" description="Helical" evidence="7">
    <location>
        <begin position="436"/>
        <end position="464"/>
    </location>
</feature>
<feature type="transmembrane region" description="Helical" evidence="7">
    <location>
        <begin position="339"/>
        <end position="360"/>
    </location>
</feature>
<dbReference type="Proteomes" id="UP000295096">
    <property type="component" value="Unassembled WGS sequence"/>
</dbReference>
<keyword evidence="5 7" id="KW-1133">Transmembrane helix</keyword>
<evidence type="ECO:0000256" key="5">
    <source>
        <dbReference type="ARBA" id="ARBA00022989"/>
    </source>
</evidence>
<comment type="caution">
    <text evidence="8">The sequence shown here is derived from an EMBL/GenBank/DDBJ whole genome shotgun (WGS) entry which is preliminary data.</text>
</comment>
<evidence type="ECO:0000256" key="4">
    <source>
        <dbReference type="ARBA" id="ARBA00022692"/>
    </source>
</evidence>
<proteinExistence type="predicted"/>
<dbReference type="InterPro" id="IPR052031">
    <property type="entry name" value="Membrane_Transporter-Flippase"/>
</dbReference>
<keyword evidence="6 7" id="KW-0472">Membrane</keyword>
<feature type="transmembrane region" description="Helical" evidence="7">
    <location>
        <begin position="307"/>
        <end position="327"/>
    </location>
</feature>
<organism evidence="8 9">
    <name type="scientific">Dankookia rubra</name>
    <dbReference type="NCBI Taxonomy" id="1442381"/>
    <lineage>
        <taxon>Bacteria</taxon>
        <taxon>Pseudomonadati</taxon>
        <taxon>Pseudomonadota</taxon>
        <taxon>Alphaproteobacteria</taxon>
        <taxon>Acetobacterales</taxon>
        <taxon>Roseomonadaceae</taxon>
        <taxon>Dankookia</taxon>
    </lineage>
</organism>
<dbReference type="GO" id="GO:0042910">
    <property type="term" value="F:xenobiotic transmembrane transporter activity"/>
    <property type="evidence" value="ECO:0007669"/>
    <property type="project" value="InterPro"/>
</dbReference>
<evidence type="ECO:0000313" key="9">
    <source>
        <dbReference type="Proteomes" id="UP000295096"/>
    </source>
</evidence>
<dbReference type="GO" id="GO:0015297">
    <property type="term" value="F:antiporter activity"/>
    <property type="evidence" value="ECO:0007669"/>
    <property type="project" value="InterPro"/>
</dbReference>
<sequence>MTAVTAAAPAPAAVTAPAAAMNPRTRLLLHGPVLPTLLRLAWPNTLVMLAQASVGLIETWWVGHLGTAALAGMALVFPGFMMMQMLSGGAMGGGIASAIARALGAGRRDDADALVLHALVINGLLGLAFSGLVIGFGPAIYRSLGGEGASLEAALAYSDVVFAGAVLVWLYNAFASVLRGTGNMMLPSLAVVLGVALLIPLSPLLIFGWGPVPALGVAGAGWAVVITSALTTALLGWAVVSGRSIARFRLAPLRAAMFADILKVGAVASLSTFQTTATVALTTALVAAAGGPDAIAGYGTGNRLEYLLIPLVFGLGAPLVALVGTNIGAGQGRRALRIALTGGAVAFLLTETVGLAAAIWPEAWLGLFGDDPAMLETGAAYLRVVGPTYGFFGLGLSLYFASQGAGRLLWPLLAGLLRLVIAVAGGYAALVLTGSLAWVFAALAVALVAYGTLIVSVIASGAWFRGGEGRG</sequence>
<evidence type="ECO:0000256" key="3">
    <source>
        <dbReference type="ARBA" id="ARBA00022475"/>
    </source>
</evidence>
<evidence type="ECO:0000256" key="1">
    <source>
        <dbReference type="ARBA" id="ARBA00004429"/>
    </source>
</evidence>
<dbReference type="InterPro" id="IPR048279">
    <property type="entry name" value="MdtK-like"/>
</dbReference>
<evidence type="ECO:0000256" key="7">
    <source>
        <dbReference type="SAM" id="Phobius"/>
    </source>
</evidence>
<comment type="subcellular location">
    <subcellularLocation>
        <location evidence="1">Cell inner membrane</location>
        <topology evidence="1">Multi-pass membrane protein</topology>
    </subcellularLocation>
</comment>
<dbReference type="PANTHER" id="PTHR43549:SF3">
    <property type="entry name" value="MULTIDRUG RESISTANCE PROTEIN YPNP-RELATED"/>
    <property type="match status" value="1"/>
</dbReference>
<dbReference type="EMBL" id="SMSJ01000076">
    <property type="protein sequence ID" value="TDH59191.1"/>
    <property type="molecule type" value="Genomic_DNA"/>
</dbReference>
<dbReference type="PIRSF" id="PIRSF006603">
    <property type="entry name" value="DinF"/>
    <property type="match status" value="1"/>
</dbReference>
<keyword evidence="4 7" id="KW-0812">Transmembrane</keyword>
<dbReference type="InterPro" id="IPR002528">
    <property type="entry name" value="MATE_fam"/>
</dbReference>
<evidence type="ECO:0000313" key="8">
    <source>
        <dbReference type="EMBL" id="TDH59191.1"/>
    </source>
</evidence>
<dbReference type="RefSeq" id="WP_133291995.1">
    <property type="nucleotide sequence ID" value="NZ_SMSJ01000076.1"/>
</dbReference>
<feature type="transmembrane region" description="Helical" evidence="7">
    <location>
        <begin position="186"/>
        <end position="209"/>
    </location>
</feature>
<feature type="transmembrane region" description="Helical" evidence="7">
    <location>
        <begin position="215"/>
        <end position="240"/>
    </location>
</feature>
<keyword evidence="9" id="KW-1185">Reference proteome</keyword>
<dbReference type="AlphaFoldDB" id="A0A4R5QA22"/>
<dbReference type="OrthoDB" id="9806302at2"/>
<protein>
    <submittedName>
        <fullName evidence="8">MATE family efflux transporter</fullName>
    </submittedName>
</protein>
<dbReference type="Pfam" id="PF01554">
    <property type="entry name" value="MatE"/>
    <property type="match status" value="2"/>
</dbReference>
<evidence type="ECO:0000256" key="6">
    <source>
        <dbReference type="ARBA" id="ARBA00023136"/>
    </source>
</evidence>
<name>A0A4R5QA22_9PROT</name>
<reference evidence="8 9" key="1">
    <citation type="journal article" date="2016" name="J. Microbiol.">
        <title>Dankookia rubra gen. nov., sp. nov., an alphaproteobacterium isolated from sediment of a shallow stream.</title>
        <authorList>
            <person name="Kim W.H."/>
            <person name="Kim D.H."/>
            <person name="Kang K."/>
            <person name="Ahn T.Y."/>
        </authorList>
    </citation>
    <scope>NUCLEOTIDE SEQUENCE [LARGE SCALE GENOMIC DNA]</scope>
    <source>
        <strain evidence="8 9">JCM30602</strain>
    </source>
</reference>
<evidence type="ECO:0000256" key="2">
    <source>
        <dbReference type="ARBA" id="ARBA00022448"/>
    </source>
</evidence>
<feature type="transmembrane region" description="Helical" evidence="7">
    <location>
        <begin position="408"/>
        <end position="430"/>
    </location>
</feature>
<dbReference type="GO" id="GO:0005886">
    <property type="term" value="C:plasma membrane"/>
    <property type="evidence" value="ECO:0007669"/>
    <property type="project" value="UniProtKB-SubCell"/>
</dbReference>
<accession>A0A4R5QA22</accession>
<keyword evidence="2" id="KW-0813">Transport</keyword>
<keyword evidence="3" id="KW-1003">Cell membrane</keyword>